<evidence type="ECO:0000313" key="1">
    <source>
        <dbReference type="EMBL" id="TGX82359.1"/>
    </source>
</evidence>
<dbReference type="EMBL" id="SRZC01000010">
    <property type="protein sequence ID" value="TGX82359.1"/>
    <property type="molecule type" value="Genomic_DNA"/>
</dbReference>
<keyword evidence="2" id="KW-1185">Reference proteome</keyword>
<accession>A0AC61QQT0</accession>
<name>A0AC61QQT0_9BACT</name>
<dbReference type="Proteomes" id="UP000308886">
    <property type="component" value="Unassembled WGS sequence"/>
</dbReference>
<comment type="caution">
    <text evidence="1">The sequence shown here is derived from an EMBL/GenBank/DDBJ whole genome shotgun (WGS) entry which is preliminary data.</text>
</comment>
<evidence type="ECO:0000313" key="2">
    <source>
        <dbReference type="Proteomes" id="UP000308886"/>
    </source>
</evidence>
<reference evidence="1" key="1">
    <citation type="submission" date="2019-04" db="EMBL/GenBank/DDBJ databases">
        <title>Microbes associate with the intestines of laboratory mice.</title>
        <authorList>
            <person name="Navarre W."/>
            <person name="Wong E."/>
            <person name="Huang K."/>
            <person name="Tropini C."/>
            <person name="Ng K."/>
            <person name="Yu B."/>
        </authorList>
    </citation>
    <scope>NUCLEOTIDE SEQUENCE</scope>
    <source>
        <strain evidence="1">NM73_A23</strain>
    </source>
</reference>
<gene>
    <name evidence="1" type="ORF">E5358_07380</name>
</gene>
<protein>
    <submittedName>
        <fullName evidence="1">Glycosyltransferase</fullName>
    </submittedName>
</protein>
<proteinExistence type="predicted"/>
<organism evidence="1 2">
    <name type="scientific">Palleniella muris</name>
    <dbReference type="NCBI Taxonomy" id="3038145"/>
    <lineage>
        <taxon>Bacteria</taxon>
        <taxon>Pseudomonadati</taxon>
        <taxon>Bacteroidota</taxon>
        <taxon>Bacteroidia</taxon>
        <taxon>Bacteroidales</taxon>
        <taxon>Prevotellaceae</taxon>
        <taxon>Palleniella</taxon>
    </lineage>
</organism>
<sequence length="379" mass="42874">MRILYVLRHDPWGIGGGCFASRNYLEAFCEVFSGSEIDALVCAEYLAHGKAEEFPDVCFRGVGERGMLAKLLSPVTGEMHRFQSAASELLYKEKYDLCIFDHNSIAGSLVRLCRKRGVRTIVLNHNCEQEYYRDNFPSRLNRTVFLPIVRRNERRAYRLCDCNVFLTEEDRDLFAELYGESATAKVVGGCFMKKGECLDQLQLKPFSCDRLRMVISGTVGNVQNLDGINYFLDELYAYVPKDMDIVIAGKNPPVELVERLRGYENIELIPNPEDMDAVLRNCDIFLCPTRLGGGMKLRVMDGFRNGMPVIAHKVSARGYSAFKVAGCLQSFGDEEEFGRCLKTVIDDIKSSRMDKETVVRHTMDVLGFEAAVVRLQAVK</sequence>